<dbReference type="PROSITE" id="PS50005">
    <property type="entry name" value="TPR"/>
    <property type="match status" value="1"/>
</dbReference>
<keyword evidence="3" id="KW-1185">Reference proteome</keyword>
<evidence type="ECO:0000313" key="3">
    <source>
        <dbReference type="Proteomes" id="UP000298264"/>
    </source>
</evidence>
<feature type="repeat" description="TPR" evidence="1">
    <location>
        <begin position="158"/>
        <end position="191"/>
    </location>
</feature>
<name>A0A4R9LNT1_9LEPT</name>
<dbReference type="Pfam" id="PF13414">
    <property type="entry name" value="TPR_11"/>
    <property type="match status" value="1"/>
</dbReference>
<dbReference type="EMBL" id="RQHV01000043">
    <property type="protein sequence ID" value="TGN10498.1"/>
    <property type="molecule type" value="Genomic_DNA"/>
</dbReference>
<keyword evidence="1" id="KW-0802">TPR repeat</keyword>
<dbReference type="AlphaFoldDB" id="A0A4R9LNT1"/>
<accession>A0A4R9LNT1</accession>
<dbReference type="InterPro" id="IPR011990">
    <property type="entry name" value="TPR-like_helical_dom_sf"/>
</dbReference>
<dbReference type="Proteomes" id="UP000298264">
    <property type="component" value="Unassembled WGS sequence"/>
</dbReference>
<evidence type="ECO:0000313" key="2">
    <source>
        <dbReference type="EMBL" id="TGN10498.1"/>
    </source>
</evidence>
<organism evidence="2 3">
    <name type="scientific">Leptospira ilyithenensis</name>
    <dbReference type="NCBI Taxonomy" id="2484901"/>
    <lineage>
        <taxon>Bacteria</taxon>
        <taxon>Pseudomonadati</taxon>
        <taxon>Spirochaetota</taxon>
        <taxon>Spirochaetia</taxon>
        <taxon>Leptospirales</taxon>
        <taxon>Leptospiraceae</taxon>
        <taxon>Leptospira</taxon>
    </lineage>
</organism>
<sequence length="393" mass="45713">MCSRIRIFFFVFSLFLKPVFLWSQTSEERLAFAFKSQNSLDPLRMIVVGEVVGIEKASYFEADKLSAELDVDTRPDTVTLKVASPKGLRVGQTLYLLEKNQDHKTYRDANIVGMVTVRSVFQTTFFGWQVRGDGYLRLIEDRPVTAARLLDATKYEEAVMAKKQGDHFVAKGKWDEAIRLYKRAISLDPNYPDTHFALGKVHWNDGEGYVSAAYEFSQAWKNKERFSNGQEQLLFYLEYMRFLIYQFKTEGKENTKNLELLPQIAKEARSLNPKNYEAWLYSFESAYLQFVRANVLASGVESRKNKEEWSEKAEEALLKAANLRKSDFYLHKLACEFYNLKWKETRNTPKEKEYRDKLVEHGRLLRIYYTGETGIADEILNAIRLAEKQSGVF</sequence>
<dbReference type="RefSeq" id="WP_135764131.1">
    <property type="nucleotide sequence ID" value="NZ_RQHV01000043.1"/>
</dbReference>
<reference evidence="2" key="1">
    <citation type="journal article" date="2019" name="PLoS Negl. Trop. Dis.">
        <title>Revisiting the worldwide diversity of Leptospira species in the environment.</title>
        <authorList>
            <person name="Vincent A.T."/>
            <person name="Schiettekatte O."/>
            <person name="Bourhy P."/>
            <person name="Veyrier F.J."/>
            <person name="Picardeau M."/>
        </authorList>
    </citation>
    <scope>NUCLEOTIDE SEQUENCE [LARGE SCALE GENOMIC DNA]</scope>
    <source>
        <strain evidence="2">201400974</strain>
    </source>
</reference>
<evidence type="ECO:0000256" key="1">
    <source>
        <dbReference type="PROSITE-ProRule" id="PRU00339"/>
    </source>
</evidence>
<proteinExistence type="predicted"/>
<dbReference type="Gene3D" id="1.25.40.10">
    <property type="entry name" value="Tetratricopeptide repeat domain"/>
    <property type="match status" value="1"/>
</dbReference>
<dbReference type="SUPFAM" id="SSF48452">
    <property type="entry name" value="TPR-like"/>
    <property type="match status" value="1"/>
</dbReference>
<protein>
    <submittedName>
        <fullName evidence="2">Tetratricopeptide repeat protein</fullName>
    </submittedName>
</protein>
<dbReference type="InterPro" id="IPR019734">
    <property type="entry name" value="TPR_rpt"/>
</dbReference>
<dbReference type="OrthoDB" id="341938at2"/>
<gene>
    <name evidence="2" type="ORF">EHS11_09415</name>
</gene>
<comment type="caution">
    <text evidence="2">The sequence shown here is derived from an EMBL/GenBank/DDBJ whole genome shotgun (WGS) entry which is preliminary data.</text>
</comment>